<name>A0A6B3NHQ7_9CYAN</name>
<comment type="caution">
    <text evidence="2">The sequence shown here is derived from an EMBL/GenBank/DDBJ whole genome shotgun (WGS) entry which is preliminary data.</text>
</comment>
<organism evidence="2">
    <name type="scientific">Symploca sp. SIO1C4</name>
    <dbReference type="NCBI Taxonomy" id="2607765"/>
    <lineage>
        <taxon>Bacteria</taxon>
        <taxon>Bacillati</taxon>
        <taxon>Cyanobacteriota</taxon>
        <taxon>Cyanophyceae</taxon>
        <taxon>Coleofasciculales</taxon>
        <taxon>Coleofasciculaceae</taxon>
        <taxon>Symploca</taxon>
    </lineage>
</organism>
<dbReference type="Pfam" id="PF14239">
    <property type="entry name" value="RRXRR"/>
    <property type="match status" value="1"/>
</dbReference>
<evidence type="ECO:0000259" key="1">
    <source>
        <dbReference type="Pfam" id="PF14239"/>
    </source>
</evidence>
<gene>
    <name evidence="2" type="ORF">F6J89_27625</name>
</gene>
<proteinExistence type="predicted"/>
<protein>
    <recommendedName>
        <fullName evidence="1">RRXRR domain-containing protein</fullName>
    </recommendedName>
</protein>
<dbReference type="InterPro" id="IPR025938">
    <property type="entry name" value="RRXRR_dom"/>
</dbReference>
<dbReference type="AlphaFoldDB" id="A0A6B3NHQ7"/>
<sequence>MLRVPVISKSGKPLMPTKASRARRWLTEGKARVFHNDLNIFAVQLFTQTGVETQPISVGVDPGKMYSGVGVQSAKATLWMAHLVLPFKTITERMEQRRIMRRARRGRRINRKIPYRQRCHRQKRFNNRRQSKLPPSIRANKQLELRVVKELMRIYPISIIHYELVMADVDKTSGRKGAKSGVGFSPVMVGQKQMLRWLSNLANVVTHKGWQKDCNGTSQLRKWLGLEKDKKNKANQTPATHAVDGVTLAAFEFIQWKEWHSSKSKHGAWVGDVCITSAPFAVIRRPPVSRRQLHLCLPAKGGNRRKYGGSVTRHGFRKGDLVIAQKAGKSYRGWVSGDTKTQVSVSDGNWKRLGQFSAKKVQLLQRRVGLIVTPVVGLSKLTPSRGQF</sequence>
<feature type="domain" description="RRXRR" evidence="1">
    <location>
        <begin position="4"/>
        <end position="176"/>
    </location>
</feature>
<dbReference type="EMBL" id="JAAHFQ010000773">
    <property type="protein sequence ID" value="NER31287.1"/>
    <property type="molecule type" value="Genomic_DNA"/>
</dbReference>
<accession>A0A6B3NHQ7</accession>
<reference evidence="2" key="1">
    <citation type="submission" date="2019-11" db="EMBL/GenBank/DDBJ databases">
        <title>Genomic insights into an expanded diversity of filamentous marine cyanobacteria reveals the extraordinary biosynthetic potential of Moorea and Okeania.</title>
        <authorList>
            <person name="Ferreira Leao T."/>
            <person name="Wang M."/>
            <person name="Moss N."/>
            <person name="Da Silva R."/>
            <person name="Sanders J."/>
            <person name="Nurk S."/>
            <person name="Gurevich A."/>
            <person name="Humphrey G."/>
            <person name="Reher R."/>
            <person name="Zhu Q."/>
            <person name="Belda-Ferre P."/>
            <person name="Glukhov E."/>
            <person name="Rex R."/>
            <person name="Dorrestein P.C."/>
            <person name="Knight R."/>
            <person name="Pevzner P."/>
            <person name="Gerwick W.H."/>
            <person name="Gerwick L."/>
        </authorList>
    </citation>
    <scope>NUCLEOTIDE SEQUENCE</scope>
    <source>
        <strain evidence="2">SIO1C4</strain>
    </source>
</reference>
<evidence type="ECO:0000313" key="2">
    <source>
        <dbReference type="EMBL" id="NER31287.1"/>
    </source>
</evidence>